<organism evidence="3 4">
    <name type="scientific">Winogradskyella thalassocola</name>
    <dbReference type="NCBI Taxonomy" id="262004"/>
    <lineage>
        <taxon>Bacteria</taxon>
        <taxon>Pseudomonadati</taxon>
        <taxon>Bacteroidota</taxon>
        <taxon>Flavobacteriia</taxon>
        <taxon>Flavobacteriales</taxon>
        <taxon>Flavobacteriaceae</taxon>
        <taxon>Winogradskyella</taxon>
    </lineage>
</organism>
<evidence type="ECO:0000256" key="1">
    <source>
        <dbReference type="ARBA" id="ARBA00007274"/>
    </source>
</evidence>
<reference evidence="4" key="1">
    <citation type="submission" date="2016-10" db="EMBL/GenBank/DDBJ databases">
        <authorList>
            <person name="Varghese N."/>
            <person name="Submissions S."/>
        </authorList>
    </citation>
    <scope>NUCLEOTIDE SEQUENCE [LARGE SCALE GENOMIC DNA]</scope>
    <source>
        <strain evidence="4">DSM 15363</strain>
    </source>
</reference>
<dbReference type="AlphaFoldDB" id="A0A1G7WTG5"/>
<gene>
    <name evidence="3" type="ORF">SAMN04489796_101483</name>
</gene>
<dbReference type="InterPro" id="IPR011004">
    <property type="entry name" value="Trimer_LpxA-like_sf"/>
</dbReference>
<dbReference type="InterPro" id="IPR051159">
    <property type="entry name" value="Hexapeptide_acetyltransf"/>
</dbReference>
<evidence type="ECO:0000256" key="2">
    <source>
        <dbReference type="ARBA" id="ARBA00022679"/>
    </source>
</evidence>
<dbReference type="STRING" id="262004.SAMN04489796_101483"/>
<evidence type="ECO:0000313" key="3">
    <source>
        <dbReference type="EMBL" id="SDG75186.1"/>
    </source>
</evidence>
<keyword evidence="4" id="KW-1185">Reference proteome</keyword>
<dbReference type="EMBL" id="FNCZ01000001">
    <property type="protein sequence ID" value="SDG75186.1"/>
    <property type="molecule type" value="Genomic_DNA"/>
</dbReference>
<evidence type="ECO:0000313" key="4">
    <source>
        <dbReference type="Proteomes" id="UP000199492"/>
    </source>
</evidence>
<dbReference type="SUPFAM" id="SSF51161">
    <property type="entry name" value="Trimeric LpxA-like enzymes"/>
    <property type="match status" value="1"/>
</dbReference>
<dbReference type="Proteomes" id="UP000199492">
    <property type="component" value="Unassembled WGS sequence"/>
</dbReference>
<protein>
    <submittedName>
        <fullName evidence="3">Acetyltransferase (Isoleucine patch superfamily)</fullName>
    </submittedName>
</protein>
<dbReference type="PANTHER" id="PTHR23416:SF23">
    <property type="entry name" value="ACETYLTRANSFERASE C18B11.09C-RELATED"/>
    <property type="match status" value="1"/>
</dbReference>
<proteinExistence type="inferred from homology"/>
<keyword evidence="2 3" id="KW-0808">Transferase</keyword>
<comment type="similarity">
    <text evidence="1">Belongs to the transferase hexapeptide repeat family.</text>
</comment>
<dbReference type="GO" id="GO:0005829">
    <property type="term" value="C:cytosol"/>
    <property type="evidence" value="ECO:0007669"/>
    <property type="project" value="TreeGrafter"/>
</dbReference>
<dbReference type="Gene3D" id="2.160.10.10">
    <property type="entry name" value="Hexapeptide repeat proteins"/>
    <property type="match status" value="1"/>
</dbReference>
<dbReference type="GO" id="GO:0008374">
    <property type="term" value="F:O-acyltransferase activity"/>
    <property type="evidence" value="ECO:0007669"/>
    <property type="project" value="TreeGrafter"/>
</dbReference>
<dbReference type="PANTHER" id="PTHR23416">
    <property type="entry name" value="SIALIC ACID SYNTHASE-RELATED"/>
    <property type="match status" value="1"/>
</dbReference>
<accession>A0A1G7WTG5</accession>
<name>A0A1G7WTG5_9FLAO</name>
<sequence>MIRFLTVFACFFPSKIAIFFLKILGHKVHWSCKIGFSFVMVNKLVLDNKSSIGHFNFIKINNIYLSERAYIGHLNIIRGPFSLDFDKIGAVGNSNIISRGALGITYGESVLKLGQLAKITARHSVDLTRNITIGDFSTIAGAASQLWTHGYLHAVNGPDRIRIDGEIHIKNNVYIGSNCIINAGIKIHQGITVGSNSTISKDLTESGMYVGQKLRFIEKDIEDVKRELTEVKLPNLVENVYQK</sequence>